<protein>
    <recommendedName>
        <fullName evidence="5">Alpha-L-rhamnosidase</fullName>
    </recommendedName>
</protein>
<accession>A0A9X3FA99</accession>
<dbReference type="SUPFAM" id="SSF48208">
    <property type="entry name" value="Six-hairpin glycosidases"/>
    <property type="match status" value="1"/>
</dbReference>
<evidence type="ECO:0000313" key="3">
    <source>
        <dbReference type="EMBL" id="MCY1723489.1"/>
    </source>
</evidence>
<dbReference type="PROSITE" id="PS51257">
    <property type="entry name" value="PROKAR_LIPOPROTEIN"/>
    <property type="match status" value="1"/>
</dbReference>
<evidence type="ECO:0008006" key="5">
    <source>
        <dbReference type="Google" id="ProtNLM"/>
    </source>
</evidence>
<dbReference type="InterPro" id="IPR035396">
    <property type="entry name" value="Bac_rhamnosid6H"/>
</dbReference>
<keyword evidence="4" id="KW-1185">Reference proteome</keyword>
<dbReference type="RefSeq" id="WP_343335815.1">
    <property type="nucleotide sequence ID" value="NZ_JAPOHD010000069.1"/>
</dbReference>
<evidence type="ECO:0000259" key="1">
    <source>
        <dbReference type="Pfam" id="PF17389"/>
    </source>
</evidence>
<gene>
    <name evidence="3" type="ORF">OU798_24270</name>
</gene>
<proteinExistence type="predicted"/>
<dbReference type="Pfam" id="PF17390">
    <property type="entry name" value="Bac_rhamnosid_C"/>
    <property type="match status" value="1"/>
</dbReference>
<feature type="domain" description="Alpha-L-rhamnosidase six-hairpin glycosidase" evidence="1">
    <location>
        <begin position="190"/>
        <end position="378"/>
    </location>
</feature>
<dbReference type="Gene3D" id="2.60.420.10">
    <property type="entry name" value="Maltose phosphorylase, domain 3"/>
    <property type="match status" value="1"/>
</dbReference>
<evidence type="ECO:0000259" key="2">
    <source>
        <dbReference type="Pfam" id="PF17390"/>
    </source>
</evidence>
<dbReference type="Gene3D" id="1.50.10.10">
    <property type="match status" value="1"/>
</dbReference>
<feature type="domain" description="Alpha-L-rhamnosidase C-terminal" evidence="2">
    <location>
        <begin position="517"/>
        <end position="577"/>
    </location>
</feature>
<reference evidence="3" key="1">
    <citation type="submission" date="2022-11" db="EMBL/GenBank/DDBJ databases">
        <title>Marilongibacter aestuarii gen. nov., sp. nov., isolated from tidal flat sediment.</title>
        <authorList>
            <person name="Jiayan W."/>
        </authorList>
    </citation>
    <scope>NUCLEOTIDE SEQUENCE</scope>
    <source>
        <strain evidence="3">Z1-6</strain>
    </source>
</reference>
<dbReference type="GO" id="GO:0005975">
    <property type="term" value="P:carbohydrate metabolic process"/>
    <property type="evidence" value="ECO:0007669"/>
    <property type="project" value="InterPro"/>
</dbReference>
<dbReference type="InterPro" id="IPR012341">
    <property type="entry name" value="6hp_glycosidase-like_sf"/>
</dbReference>
<dbReference type="Proteomes" id="UP001145087">
    <property type="component" value="Unassembled WGS sequence"/>
</dbReference>
<dbReference type="InterPro" id="IPR035398">
    <property type="entry name" value="Bac_rhamnosid_C"/>
</dbReference>
<evidence type="ECO:0000313" key="4">
    <source>
        <dbReference type="Proteomes" id="UP001145087"/>
    </source>
</evidence>
<dbReference type="InterPro" id="IPR008928">
    <property type="entry name" value="6-hairpin_glycosidase_sf"/>
</dbReference>
<dbReference type="PANTHER" id="PTHR34987">
    <property type="entry name" value="C, PUTATIVE (AFU_ORTHOLOGUE AFUA_3G02880)-RELATED"/>
    <property type="match status" value="1"/>
</dbReference>
<sequence>MKIKRGICFVVAFLAIGFSCVGQQQSEKYTGKIERTYIAPQQIVWQSDDAEIINAERLLREGKHQASTVNTDLCLMKNSTKQASILLDFGKELHGGLEIVTGMWPGNKPVNVRIRFGESVSEAMAEITDTTSATNDHAIRDWNIKLPWCGKLEIGNTGFRFVRIDLIDNDIALHLREVNAISVMRDIPYLGSFRSNNERLNRIWETGAYTVHLNMQKYLWDGIKRDRLVWVGDMHPEVMTILSVFGANQVIPKSLDFIAEITPSDEWMNGISSYSMWWLLIQHQYYLNTGDLNYLKKHQNYIFELLSKLESKIDKNGKEMLDGNRFLDWPTSEDPIAIHAGLQSMMVMTFDAGKEMAKILGENEKAVHYQNTIKKLNKHTPELPKRKSPGALMVLAGLADAKTVNDELLTVDGVKDISTFYGYYVLNAMAKAGNYKDAMSFISEYWGAMLDLGATSFWEDFNMDWTINAGRIDELPKADKVDVHKKYGDYCYVGLRHSFCHGWASGPTAWLSQYVLGVNVLEPGCKKVNLNPHLGDLQWVRGTFPTPYGIIEIEHQKTADGKVKTTYKAPEGVEVVIVK</sequence>
<name>A0A9X3FA99_9BACT</name>
<dbReference type="PANTHER" id="PTHR34987:SF4">
    <property type="entry name" value="ALPHA-L-RHAMNOSIDASE C-TERMINAL DOMAIN-CONTAINING PROTEIN"/>
    <property type="match status" value="1"/>
</dbReference>
<dbReference type="Pfam" id="PF17389">
    <property type="entry name" value="Bac_rhamnosid6H"/>
    <property type="match status" value="1"/>
</dbReference>
<dbReference type="AlphaFoldDB" id="A0A9X3FA99"/>
<dbReference type="EMBL" id="JAPOHD010000069">
    <property type="protein sequence ID" value="MCY1723489.1"/>
    <property type="molecule type" value="Genomic_DNA"/>
</dbReference>
<organism evidence="3 4">
    <name type="scientific">Draconibacterium aestuarii</name>
    <dbReference type="NCBI Taxonomy" id="2998507"/>
    <lineage>
        <taxon>Bacteria</taxon>
        <taxon>Pseudomonadati</taxon>
        <taxon>Bacteroidota</taxon>
        <taxon>Bacteroidia</taxon>
        <taxon>Marinilabiliales</taxon>
        <taxon>Prolixibacteraceae</taxon>
        <taxon>Draconibacterium</taxon>
    </lineage>
</organism>
<comment type="caution">
    <text evidence="3">The sequence shown here is derived from an EMBL/GenBank/DDBJ whole genome shotgun (WGS) entry which is preliminary data.</text>
</comment>